<name>A0A9D2ND08_9FIRM</name>
<dbReference type="CDD" id="cd04179">
    <property type="entry name" value="DPM_DPG-synthase_like"/>
    <property type="match status" value="1"/>
</dbReference>
<dbReference type="EMBL" id="DWWU01000034">
    <property type="protein sequence ID" value="HJC15781.1"/>
    <property type="molecule type" value="Genomic_DNA"/>
</dbReference>
<dbReference type="AlphaFoldDB" id="A0A9D2ND08"/>
<sequence length="244" mass="28869">MESLYIVIPAYNEEENIKHVIQDWYPVVERHAAGGVSRLLVIDDGSRDRTYEILQEFCESYPLLEVVTKPNAGHGATLLFGYHYALKHGADYIFQTDSDGQTLPEEFEPFWEQRKQWDFLIGRRWHRQDGKGRIFVTRVLRLVIWLTFRVWTEDANTPYRLMHADTLRKVLRWVPEDFHLSNVLISVLYCKGPYRVKYLPITFRPRQGGVNSINFKKIFRIGLQALREFRNIEKALERVGNIRQ</sequence>
<dbReference type="Pfam" id="PF00535">
    <property type="entry name" value="Glycos_transf_2"/>
    <property type="match status" value="1"/>
</dbReference>
<dbReference type="PANTHER" id="PTHR48090:SF7">
    <property type="entry name" value="RFBJ PROTEIN"/>
    <property type="match status" value="1"/>
</dbReference>
<accession>A0A9D2ND08</accession>
<proteinExistence type="predicted"/>
<dbReference type="SUPFAM" id="SSF53448">
    <property type="entry name" value="Nucleotide-diphospho-sugar transferases"/>
    <property type="match status" value="1"/>
</dbReference>
<dbReference type="PANTHER" id="PTHR48090">
    <property type="entry name" value="UNDECAPRENYL-PHOSPHATE 4-DEOXY-4-FORMAMIDO-L-ARABINOSE TRANSFERASE-RELATED"/>
    <property type="match status" value="1"/>
</dbReference>
<dbReference type="Gene3D" id="3.90.550.10">
    <property type="entry name" value="Spore Coat Polysaccharide Biosynthesis Protein SpsA, Chain A"/>
    <property type="match status" value="1"/>
</dbReference>
<dbReference type="InterPro" id="IPR050256">
    <property type="entry name" value="Glycosyltransferase_2"/>
</dbReference>
<dbReference type="InterPro" id="IPR029044">
    <property type="entry name" value="Nucleotide-diphossugar_trans"/>
</dbReference>
<dbReference type="Proteomes" id="UP000823849">
    <property type="component" value="Unassembled WGS sequence"/>
</dbReference>
<feature type="domain" description="Glycosyltransferase 2-like" evidence="1">
    <location>
        <begin position="6"/>
        <end position="137"/>
    </location>
</feature>
<organism evidence="2 3">
    <name type="scientific">Candidatus Fusicatenibacter intestinigallinarum</name>
    <dbReference type="NCBI Taxonomy" id="2838598"/>
    <lineage>
        <taxon>Bacteria</taxon>
        <taxon>Bacillati</taxon>
        <taxon>Bacillota</taxon>
        <taxon>Clostridia</taxon>
        <taxon>Lachnospirales</taxon>
        <taxon>Lachnospiraceae</taxon>
        <taxon>Fusicatenibacter</taxon>
    </lineage>
</organism>
<evidence type="ECO:0000313" key="3">
    <source>
        <dbReference type="Proteomes" id="UP000823849"/>
    </source>
</evidence>
<reference evidence="2" key="2">
    <citation type="submission" date="2021-04" db="EMBL/GenBank/DDBJ databases">
        <authorList>
            <person name="Gilroy R."/>
        </authorList>
    </citation>
    <scope>NUCLEOTIDE SEQUENCE</scope>
    <source>
        <strain evidence="2">CHK185-5351</strain>
    </source>
</reference>
<gene>
    <name evidence="2" type="ORF">H9705_08150</name>
</gene>
<evidence type="ECO:0000259" key="1">
    <source>
        <dbReference type="Pfam" id="PF00535"/>
    </source>
</evidence>
<dbReference type="InterPro" id="IPR001173">
    <property type="entry name" value="Glyco_trans_2-like"/>
</dbReference>
<reference evidence="2" key="1">
    <citation type="journal article" date="2021" name="PeerJ">
        <title>Extensive microbial diversity within the chicken gut microbiome revealed by metagenomics and culture.</title>
        <authorList>
            <person name="Gilroy R."/>
            <person name="Ravi A."/>
            <person name="Getino M."/>
            <person name="Pursley I."/>
            <person name="Horton D.L."/>
            <person name="Alikhan N.F."/>
            <person name="Baker D."/>
            <person name="Gharbi K."/>
            <person name="Hall N."/>
            <person name="Watson M."/>
            <person name="Adriaenssens E.M."/>
            <person name="Foster-Nyarko E."/>
            <person name="Jarju S."/>
            <person name="Secka A."/>
            <person name="Antonio M."/>
            <person name="Oren A."/>
            <person name="Chaudhuri R.R."/>
            <person name="La Ragione R."/>
            <person name="Hildebrand F."/>
            <person name="Pallen M.J."/>
        </authorList>
    </citation>
    <scope>NUCLEOTIDE SEQUENCE</scope>
    <source>
        <strain evidence="2">CHK185-5351</strain>
    </source>
</reference>
<evidence type="ECO:0000313" key="2">
    <source>
        <dbReference type="EMBL" id="HJC15781.1"/>
    </source>
</evidence>
<protein>
    <submittedName>
        <fullName evidence="2">Glycosyltransferase family 2 protein</fullName>
    </submittedName>
</protein>
<comment type="caution">
    <text evidence="2">The sequence shown here is derived from an EMBL/GenBank/DDBJ whole genome shotgun (WGS) entry which is preliminary data.</text>
</comment>